<comment type="caution">
    <text evidence="1">The sequence shown here is derived from an EMBL/GenBank/DDBJ whole genome shotgun (WGS) entry which is preliminary data.</text>
</comment>
<dbReference type="Proteomes" id="UP000636479">
    <property type="component" value="Unassembled WGS sequence"/>
</dbReference>
<gene>
    <name evidence="1" type="ORF">MIND_00676800</name>
</gene>
<dbReference type="OrthoDB" id="2107880at2759"/>
<protein>
    <submittedName>
        <fullName evidence="1">Uncharacterized protein</fullName>
    </submittedName>
</protein>
<reference evidence="1" key="1">
    <citation type="submission" date="2020-05" db="EMBL/GenBank/DDBJ databases">
        <title>Mycena genomes resolve the evolution of fungal bioluminescence.</title>
        <authorList>
            <person name="Tsai I.J."/>
        </authorList>
    </citation>
    <scope>NUCLEOTIDE SEQUENCE</scope>
    <source>
        <strain evidence="1">171206Taipei</strain>
    </source>
</reference>
<dbReference type="EMBL" id="JACAZF010000006">
    <property type="protein sequence ID" value="KAF7301126.1"/>
    <property type="molecule type" value="Genomic_DNA"/>
</dbReference>
<dbReference type="Pfam" id="PF20180">
    <property type="entry name" value="UQCC2_CBP6"/>
    <property type="match status" value="1"/>
</dbReference>
<dbReference type="AlphaFoldDB" id="A0A8H6W335"/>
<sequence>MTRAAKLGAEMARIATACPTDPLRPHIQLRTLLNSLAAHPKLTPGVVNAAQTLERNEIKQRYPLTDKILRPASVPLHYEKLVEGVEKSMQGIKRPWWKVFFGVW</sequence>
<evidence type="ECO:0000313" key="1">
    <source>
        <dbReference type="EMBL" id="KAF7301126.1"/>
    </source>
</evidence>
<evidence type="ECO:0000313" key="2">
    <source>
        <dbReference type="Proteomes" id="UP000636479"/>
    </source>
</evidence>
<proteinExistence type="predicted"/>
<keyword evidence="2" id="KW-1185">Reference proteome</keyword>
<name>A0A8H6W335_9AGAR</name>
<organism evidence="1 2">
    <name type="scientific">Mycena indigotica</name>
    <dbReference type="NCBI Taxonomy" id="2126181"/>
    <lineage>
        <taxon>Eukaryota</taxon>
        <taxon>Fungi</taxon>
        <taxon>Dikarya</taxon>
        <taxon>Basidiomycota</taxon>
        <taxon>Agaricomycotina</taxon>
        <taxon>Agaricomycetes</taxon>
        <taxon>Agaricomycetidae</taxon>
        <taxon>Agaricales</taxon>
        <taxon>Marasmiineae</taxon>
        <taxon>Mycenaceae</taxon>
        <taxon>Mycena</taxon>
    </lineage>
</organism>
<accession>A0A8H6W335</accession>
<dbReference type="RefSeq" id="XP_037219126.1">
    <property type="nucleotide sequence ID" value="XM_037363482.1"/>
</dbReference>
<dbReference type="GeneID" id="59345998"/>